<dbReference type="PROSITE" id="PS50943">
    <property type="entry name" value="HTH_CROC1"/>
    <property type="match status" value="1"/>
</dbReference>
<dbReference type="Proteomes" id="UP000238937">
    <property type="component" value="Unassembled WGS sequence"/>
</dbReference>
<dbReference type="SUPFAM" id="SSF47413">
    <property type="entry name" value="lambda repressor-like DNA-binding domains"/>
    <property type="match status" value="1"/>
</dbReference>
<protein>
    <submittedName>
        <fullName evidence="2">Transcriptional regulator</fullName>
    </submittedName>
</protein>
<evidence type="ECO:0000313" key="2">
    <source>
        <dbReference type="EMBL" id="PSB44949.1"/>
    </source>
</evidence>
<dbReference type="InterPro" id="IPR001387">
    <property type="entry name" value="Cro/C1-type_HTH"/>
</dbReference>
<dbReference type="Pfam" id="PF13744">
    <property type="entry name" value="HTH_37"/>
    <property type="match status" value="1"/>
</dbReference>
<comment type="caution">
    <text evidence="2">The sequence shown here is derived from an EMBL/GenBank/DDBJ whole genome shotgun (WGS) entry which is preliminary data.</text>
</comment>
<dbReference type="InterPro" id="IPR039554">
    <property type="entry name" value="HigA2-like_HTH"/>
</dbReference>
<name>A0A2T1FJ39_9CYAN</name>
<sequence length="121" mass="13578">MSQPHRTYAQIKQEFSPQMQAEISIGAQKIREELKILASMRQAADLTQEELLDLLDVRQSDLSQVEGRERLTISTLFGLITAMGGSIDITVNFPEKPPVQLSRIETLFLSEQNESSSSLTK</sequence>
<gene>
    <name evidence="2" type="ORF">C7B77_25410</name>
</gene>
<accession>A0A2T1FJ39</accession>
<dbReference type="Gene3D" id="1.10.260.40">
    <property type="entry name" value="lambda repressor-like DNA-binding domains"/>
    <property type="match status" value="1"/>
</dbReference>
<feature type="domain" description="HTH cro/C1-type" evidence="1">
    <location>
        <begin position="37"/>
        <end position="90"/>
    </location>
</feature>
<proteinExistence type="predicted"/>
<evidence type="ECO:0000313" key="3">
    <source>
        <dbReference type="Proteomes" id="UP000238937"/>
    </source>
</evidence>
<reference evidence="2 3" key="1">
    <citation type="submission" date="2018-03" db="EMBL/GenBank/DDBJ databases">
        <title>The ancient ancestry and fast evolution of plastids.</title>
        <authorList>
            <person name="Moore K.R."/>
            <person name="Magnabosco C."/>
            <person name="Momper L."/>
            <person name="Gold D.A."/>
            <person name="Bosak T."/>
            <person name="Fournier G.P."/>
        </authorList>
    </citation>
    <scope>NUCLEOTIDE SEQUENCE [LARGE SCALE GENOMIC DNA]</scope>
    <source>
        <strain evidence="2 3">CCALA 037</strain>
    </source>
</reference>
<keyword evidence="3" id="KW-1185">Reference proteome</keyword>
<organism evidence="2 3">
    <name type="scientific">Chamaesiphon polymorphus CCALA 037</name>
    <dbReference type="NCBI Taxonomy" id="2107692"/>
    <lineage>
        <taxon>Bacteria</taxon>
        <taxon>Bacillati</taxon>
        <taxon>Cyanobacteriota</taxon>
        <taxon>Cyanophyceae</taxon>
        <taxon>Gomontiellales</taxon>
        <taxon>Chamaesiphonaceae</taxon>
        <taxon>Chamaesiphon</taxon>
    </lineage>
</organism>
<dbReference type="OrthoDB" id="514693at2"/>
<dbReference type="AlphaFoldDB" id="A0A2T1FJ39"/>
<dbReference type="RefSeq" id="WP_106311537.1">
    <property type="nucleotide sequence ID" value="NZ_PVWO01000510.1"/>
</dbReference>
<dbReference type="EMBL" id="PVWO01000510">
    <property type="protein sequence ID" value="PSB44949.1"/>
    <property type="molecule type" value="Genomic_DNA"/>
</dbReference>
<dbReference type="InterPro" id="IPR010982">
    <property type="entry name" value="Lambda_DNA-bd_dom_sf"/>
</dbReference>
<evidence type="ECO:0000259" key="1">
    <source>
        <dbReference type="PROSITE" id="PS50943"/>
    </source>
</evidence>
<dbReference type="GO" id="GO:0003677">
    <property type="term" value="F:DNA binding"/>
    <property type="evidence" value="ECO:0007669"/>
    <property type="project" value="InterPro"/>
</dbReference>
<dbReference type="CDD" id="cd00093">
    <property type="entry name" value="HTH_XRE"/>
    <property type="match status" value="1"/>
</dbReference>